<feature type="signal peptide" evidence="2">
    <location>
        <begin position="1"/>
        <end position="20"/>
    </location>
</feature>
<organism evidence="4">
    <name type="scientific">uncultured Solirubrobacteraceae bacterium</name>
    <dbReference type="NCBI Taxonomy" id="1162706"/>
    <lineage>
        <taxon>Bacteria</taxon>
        <taxon>Bacillati</taxon>
        <taxon>Actinomycetota</taxon>
        <taxon>Thermoleophilia</taxon>
        <taxon>Solirubrobacterales</taxon>
        <taxon>Solirubrobacteraceae</taxon>
        <taxon>environmental samples</taxon>
    </lineage>
</organism>
<dbReference type="InterPro" id="IPR006626">
    <property type="entry name" value="PbH1"/>
</dbReference>
<dbReference type="AlphaFoldDB" id="A0A6J4TQM8"/>
<dbReference type="InterPro" id="IPR012334">
    <property type="entry name" value="Pectin_lyas_fold"/>
</dbReference>
<dbReference type="SUPFAM" id="SSF51126">
    <property type="entry name" value="Pectin lyase-like"/>
    <property type="match status" value="1"/>
</dbReference>
<evidence type="ECO:0000259" key="3">
    <source>
        <dbReference type="Pfam" id="PF13229"/>
    </source>
</evidence>
<evidence type="ECO:0000256" key="2">
    <source>
        <dbReference type="SAM" id="SignalP"/>
    </source>
</evidence>
<name>A0A6J4TQM8_9ACTN</name>
<dbReference type="Gene3D" id="2.160.20.10">
    <property type="entry name" value="Single-stranded right-handed beta-helix, Pectin lyase-like"/>
    <property type="match status" value="1"/>
</dbReference>
<dbReference type="Pfam" id="PF13229">
    <property type="entry name" value="Beta_helix"/>
    <property type="match status" value="1"/>
</dbReference>
<feature type="chain" id="PRO_5038535693" description="Right handed beta helix domain-containing protein" evidence="2">
    <location>
        <begin position="21"/>
        <end position="715"/>
    </location>
</feature>
<evidence type="ECO:0000313" key="4">
    <source>
        <dbReference type="EMBL" id="CAA9528567.1"/>
    </source>
</evidence>
<dbReference type="EMBL" id="CADCVT010000381">
    <property type="protein sequence ID" value="CAA9528567.1"/>
    <property type="molecule type" value="Genomic_DNA"/>
</dbReference>
<protein>
    <recommendedName>
        <fullName evidence="3">Right handed beta helix domain-containing protein</fullName>
    </recommendedName>
</protein>
<gene>
    <name evidence="4" type="ORF">AVDCRST_MAG85-3462</name>
</gene>
<feature type="compositionally biased region" description="Polar residues" evidence="1">
    <location>
        <begin position="151"/>
        <end position="164"/>
    </location>
</feature>
<dbReference type="SMART" id="SM00710">
    <property type="entry name" value="PbH1"/>
    <property type="match status" value="4"/>
</dbReference>
<proteinExistence type="predicted"/>
<accession>A0A6J4TQM8</accession>
<feature type="domain" description="Right handed beta helix" evidence="3">
    <location>
        <begin position="267"/>
        <end position="465"/>
    </location>
</feature>
<dbReference type="InterPro" id="IPR039448">
    <property type="entry name" value="Beta_helix"/>
</dbReference>
<dbReference type="InterPro" id="IPR011050">
    <property type="entry name" value="Pectin_lyase_fold/virulence"/>
</dbReference>
<sequence>MLLRALLLSAVVALSLVPLASGHVERPAYFPDPAADTAVSPSAGGDVPRIRRLSSSVVKKFAGDTRVVCQPNSLSLVKKSVATAQKEGYVLRPSEGKRKIRAYTARLIMSVNRRLMKRCKYNEIQPAVTASKNNDRVVIMPGLYTEPTARAQPTNDPKCQSLRTNGDKPGEENTALSYAYQLTCPNDQNLIAVMGREMGEETEPMPPRSDRHGIPNLGPCIRCNLQIEGSGVGPDDVIIDAGDVNAGNRGPNGVGSKKDVVVRADRADGFVLRNVTLRHAGEHGVYVLETDGYMLDRFKAFYSRLYGTLTFASDHGVHQNCETVGHGDSGVYPGGAPETGAQRPVGTQARLNQEVRQCDLHHNLAGYSGTNGNAVHINGNEIYDNALGIQTDVVTGAGHPGYPGDSMLVENNNIHSNNFDTYAPESDVKPAFPFPTGTGMWIAGGNQHRIRNNTFYDNWRRGTMVFTVPDSLICGPAAGGNEQAGCNSREISTSHYNQTFDNKMGVTPGGQADPNGTDFWWDDFAGSRGNCWFRNSGPKPITTSPPGRLSDCRDGRDPATSVGIGNPQNESELVSCVAAFETRNFDKNGPCPWIRKPSEPGAGGARSASMREAFTAPAVARAARAPRTDLPLGQANCTDWNAAGSTGQPRLAEQLRAFAGGVVNTGERDIGTGAVLTSEQTSALFASWCGKRYAQGFLLYKLYTHAAAFSRRSGG</sequence>
<feature type="region of interest" description="Disordered" evidence="1">
    <location>
        <begin position="536"/>
        <end position="567"/>
    </location>
</feature>
<reference evidence="4" key="1">
    <citation type="submission" date="2020-02" db="EMBL/GenBank/DDBJ databases">
        <authorList>
            <person name="Meier V. D."/>
        </authorList>
    </citation>
    <scope>NUCLEOTIDE SEQUENCE</scope>
    <source>
        <strain evidence="4">AVDCRST_MAG85</strain>
    </source>
</reference>
<evidence type="ECO:0000256" key="1">
    <source>
        <dbReference type="SAM" id="MobiDB-lite"/>
    </source>
</evidence>
<feature type="region of interest" description="Disordered" evidence="1">
    <location>
        <begin position="147"/>
        <end position="170"/>
    </location>
</feature>
<keyword evidence="2" id="KW-0732">Signal</keyword>